<dbReference type="GO" id="GO:0046677">
    <property type="term" value="P:response to antibiotic"/>
    <property type="evidence" value="ECO:0007669"/>
    <property type="project" value="UniProtKB-KW"/>
</dbReference>
<dbReference type="Gene3D" id="1.25.40.10">
    <property type="entry name" value="Tetratricopeptide repeat domain"/>
    <property type="match status" value="1"/>
</dbReference>
<comment type="function">
    <text evidence="11">Hydrolyzes 6-aminopenicillinic acid and 7-aminocephalosporanic acid (ACA) derivatives.</text>
</comment>
<keyword evidence="9" id="KW-1015">Disulfide bond</keyword>
<evidence type="ECO:0000256" key="3">
    <source>
        <dbReference type="ARBA" id="ARBA00008486"/>
    </source>
</evidence>
<evidence type="ECO:0000313" key="12">
    <source>
        <dbReference type="EMBL" id="RDU66355.1"/>
    </source>
</evidence>
<protein>
    <recommendedName>
        <fullName evidence="4 11">Beta-lactamase</fullName>
        <ecNumber evidence="4 11">3.5.2.6</ecNumber>
    </recommendedName>
</protein>
<dbReference type="SMART" id="SM00671">
    <property type="entry name" value="SEL1"/>
    <property type="match status" value="4"/>
</dbReference>
<dbReference type="PANTHER" id="PTHR13891:SF1">
    <property type="entry name" value="CYTOCHROME C OXIDASE ASSEMBLY FACTOR 7"/>
    <property type="match status" value="1"/>
</dbReference>
<keyword evidence="13" id="KW-1185">Reference proteome</keyword>
<accession>A0A3D8IN53</accession>
<keyword evidence="6" id="KW-0677">Repeat</keyword>
<dbReference type="InterPro" id="IPR006597">
    <property type="entry name" value="Sel1-like"/>
</dbReference>
<dbReference type="PANTHER" id="PTHR13891">
    <property type="entry name" value="CYTOCHROME C OXIDASE ASSEMBLY FACTOR 7"/>
    <property type="match status" value="1"/>
</dbReference>
<evidence type="ECO:0000256" key="11">
    <source>
        <dbReference type="RuleBase" id="RU366075"/>
    </source>
</evidence>
<dbReference type="EMBL" id="NXLQ01000005">
    <property type="protein sequence ID" value="RDU66355.1"/>
    <property type="molecule type" value="Genomic_DNA"/>
</dbReference>
<evidence type="ECO:0000256" key="9">
    <source>
        <dbReference type="ARBA" id="ARBA00023157"/>
    </source>
</evidence>
<name>A0A3D8IN53_9HELI</name>
<reference evidence="12 13" key="1">
    <citation type="submission" date="2018-04" db="EMBL/GenBank/DDBJ databases">
        <title>Novel Campyloabacter and Helicobacter Species and Strains.</title>
        <authorList>
            <person name="Mannion A.J."/>
            <person name="Shen Z."/>
            <person name="Fox J.G."/>
        </authorList>
    </citation>
    <scope>NUCLEOTIDE SEQUENCE [LARGE SCALE GENOMIC DNA]</scope>
    <source>
        <strain evidence="12 13">MIT 17-337</strain>
    </source>
</reference>
<keyword evidence="7 11" id="KW-0378">Hydrolase</keyword>
<evidence type="ECO:0000313" key="13">
    <source>
        <dbReference type="Proteomes" id="UP000256379"/>
    </source>
</evidence>
<keyword evidence="8" id="KW-0802">TPR repeat</keyword>
<evidence type="ECO:0000256" key="10">
    <source>
        <dbReference type="ARBA" id="ARBA00023251"/>
    </source>
</evidence>
<proteinExistence type="inferred from homology"/>
<evidence type="ECO:0000256" key="8">
    <source>
        <dbReference type="ARBA" id="ARBA00022803"/>
    </source>
</evidence>
<dbReference type="SUPFAM" id="SSF81901">
    <property type="entry name" value="HCP-like"/>
    <property type="match status" value="1"/>
</dbReference>
<evidence type="ECO:0000256" key="5">
    <source>
        <dbReference type="ARBA" id="ARBA00022525"/>
    </source>
</evidence>
<keyword evidence="5 11" id="KW-0964">Secreted</keyword>
<evidence type="ECO:0000256" key="1">
    <source>
        <dbReference type="ARBA" id="ARBA00001526"/>
    </source>
</evidence>
<dbReference type="EC" id="3.5.2.6" evidence="4 11"/>
<dbReference type="GO" id="GO:0008800">
    <property type="term" value="F:beta-lactamase activity"/>
    <property type="evidence" value="ECO:0007669"/>
    <property type="project" value="UniProtKB-UniRule"/>
</dbReference>
<comment type="subcellular location">
    <subcellularLocation>
        <location evidence="2 11">Secreted</location>
    </subcellularLocation>
</comment>
<organism evidence="12 13">
    <name type="scientific">Helicobacter didelphidarum</name>
    <dbReference type="NCBI Taxonomy" id="2040648"/>
    <lineage>
        <taxon>Bacteria</taxon>
        <taxon>Pseudomonadati</taxon>
        <taxon>Campylobacterota</taxon>
        <taxon>Epsilonproteobacteria</taxon>
        <taxon>Campylobacterales</taxon>
        <taxon>Helicobacteraceae</taxon>
        <taxon>Helicobacter</taxon>
    </lineage>
</organism>
<comment type="caution">
    <text evidence="12">The sequence shown here is derived from an EMBL/GenBank/DDBJ whole genome shotgun (WGS) entry which is preliminary data.</text>
</comment>
<dbReference type="InterPro" id="IPR040239">
    <property type="entry name" value="HcpB-like"/>
</dbReference>
<dbReference type="OrthoDB" id="5329787at2"/>
<evidence type="ECO:0000256" key="6">
    <source>
        <dbReference type="ARBA" id="ARBA00022737"/>
    </source>
</evidence>
<evidence type="ECO:0000256" key="7">
    <source>
        <dbReference type="ARBA" id="ARBA00022801"/>
    </source>
</evidence>
<dbReference type="Pfam" id="PF08238">
    <property type="entry name" value="Sel1"/>
    <property type="match status" value="2"/>
</dbReference>
<dbReference type="Pfam" id="PF13181">
    <property type="entry name" value="TPR_8"/>
    <property type="match status" value="2"/>
</dbReference>
<evidence type="ECO:0000256" key="2">
    <source>
        <dbReference type="ARBA" id="ARBA00004613"/>
    </source>
</evidence>
<keyword evidence="10" id="KW-0046">Antibiotic resistance</keyword>
<dbReference type="InterPro" id="IPR011990">
    <property type="entry name" value="TPR-like_helical_dom_sf"/>
</dbReference>
<sequence length="226" mass="26033">MEIIMRLLIHVLTIALFYQYMFAEMIEYDNNMERKELFYACLEEDQESCKVLITDGLPSEDECNPKTSCIAIGHVYTIAKDYKHALAYYQKSCNARIPQACFELALSYEKLGQYEDSQYEYERSCRLDFMPSCYNLAMMFVNGVGVPQDIKKANRLFMEACANDEFQSCYNLGISYRDGSGVKPNRLKAKELFKKSCDLGMNDGCKAFKLLDSANFNLTIPDHLNK</sequence>
<evidence type="ECO:0000256" key="4">
    <source>
        <dbReference type="ARBA" id="ARBA00012865"/>
    </source>
</evidence>
<dbReference type="InterPro" id="IPR019734">
    <property type="entry name" value="TPR_rpt"/>
</dbReference>
<dbReference type="Proteomes" id="UP000256379">
    <property type="component" value="Unassembled WGS sequence"/>
</dbReference>
<dbReference type="AlphaFoldDB" id="A0A3D8IN53"/>
<dbReference type="GO" id="GO:0005576">
    <property type="term" value="C:extracellular region"/>
    <property type="evidence" value="ECO:0007669"/>
    <property type="project" value="UniProtKB-SubCell"/>
</dbReference>
<gene>
    <name evidence="12" type="ORF">CQA53_03800</name>
</gene>
<comment type="catalytic activity">
    <reaction evidence="1 11">
        <text>a beta-lactam + H2O = a substituted beta-amino acid</text>
        <dbReference type="Rhea" id="RHEA:20401"/>
        <dbReference type="ChEBI" id="CHEBI:15377"/>
        <dbReference type="ChEBI" id="CHEBI:35627"/>
        <dbReference type="ChEBI" id="CHEBI:140347"/>
        <dbReference type="EC" id="3.5.2.6"/>
    </reaction>
</comment>
<comment type="similarity">
    <text evidence="3 11">Belongs to the hcp beta-lactamase family.</text>
</comment>